<dbReference type="AlphaFoldDB" id="A0A225VYM9"/>
<keyword evidence="3" id="KW-1185">Reference proteome</keyword>
<name>A0A225VYM9_9STRA</name>
<accession>A0A225VYM9</accession>
<evidence type="ECO:0008006" key="4">
    <source>
        <dbReference type="Google" id="ProtNLM"/>
    </source>
</evidence>
<proteinExistence type="predicted"/>
<comment type="caution">
    <text evidence="2">The sequence shown here is derived from an EMBL/GenBank/DDBJ whole genome shotgun (WGS) entry which is preliminary data.</text>
</comment>
<reference evidence="3" key="1">
    <citation type="submission" date="2017-03" db="EMBL/GenBank/DDBJ databases">
        <title>Phytopthora megakarya and P. palmivora, two closely related causual agents of cacao black pod achieved similar genome size and gene model numbers by different mechanisms.</title>
        <authorList>
            <person name="Ali S."/>
            <person name="Shao J."/>
            <person name="Larry D.J."/>
            <person name="Kronmiller B."/>
            <person name="Shen D."/>
            <person name="Strem M.D."/>
            <person name="Melnick R.L."/>
            <person name="Guiltinan M.J."/>
            <person name="Tyler B.M."/>
            <person name="Meinhardt L.W."/>
            <person name="Bailey B.A."/>
        </authorList>
    </citation>
    <scope>NUCLEOTIDE SEQUENCE [LARGE SCALE GENOMIC DNA]</scope>
    <source>
        <strain evidence="3">zdho120</strain>
    </source>
</reference>
<dbReference type="OrthoDB" id="199913at2759"/>
<dbReference type="EMBL" id="NBNE01002571">
    <property type="protein sequence ID" value="OWZ10069.1"/>
    <property type="molecule type" value="Genomic_DNA"/>
</dbReference>
<sequence length="503" mass="55231">MCCVCCEWRQVVTAAKKVHPEWRSTVLGPASNGSESLELLRTNHLNWADTRFAPDLVLLSAASKDPSPWHSGGYWEVAIAAIEEATLLPPTCKIVGMLTMNAVLRTSEDEPDEESEERDSSAVTLSISVAHLPDSTMEMAEFDRKDLRRCQRGVELDNPFTAIEDIPSFMLFGVNDQSASQLVPVVEEWYPGAAVVGAVSPLIDRCIPLVTYSGTGNRQDRKPRKNRGAKQSSQRASSCRPRPQGEISFPSTMLLRLHGNVGIRSFSSSGYYPITPVIRCERASVVDELSQVVTYDLVSKLNRDASEELALHLIMNLLEPSERFAIEQEGRGLNIFSCTNSEPLEHLLACCNSNKIKQSQSTSMPIDRLEFVFWLQNGLMSLPGLCWQQGAYGILAAHHPTRTSHALAKALQSTQTDLSSRSEREFGAFVVAGALNEVEDPVYAKEISQLCIDVFKELQIGGCIVSSSIGPVAFPGGIQPPVDRNTTQVQTHTTCGAVFYTKA</sequence>
<dbReference type="Proteomes" id="UP000198211">
    <property type="component" value="Unassembled WGS sequence"/>
</dbReference>
<organism evidence="2 3">
    <name type="scientific">Phytophthora megakarya</name>
    <dbReference type="NCBI Taxonomy" id="4795"/>
    <lineage>
        <taxon>Eukaryota</taxon>
        <taxon>Sar</taxon>
        <taxon>Stramenopiles</taxon>
        <taxon>Oomycota</taxon>
        <taxon>Peronosporomycetes</taxon>
        <taxon>Peronosporales</taxon>
        <taxon>Peronosporaceae</taxon>
        <taxon>Phytophthora</taxon>
    </lineage>
</organism>
<protein>
    <recommendedName>
        <fullName evidence="4">FIST domain-containing protein</fullName>
    </recommendedName>
</protein>
<evidence type="ECO:0000256" key="1">
    <source>
        <dbReference type="SAM" id="MobiDB-lite"/>
    </source>
</evidence>
<gene>
    <name evidence="2" type="ORF">PHMEG_00017139</name>
</gene>
<evidence type="ECO:0000313" key="3">
    <source>
        <dbReference type="Proteomes" id="UP000198211"/>
    </source>
</evidence>
<evidence type="ECO:0000313" key="2">
    <source>
        <dbReference type="EMBL" id="OWZ10069.1"/>
    </source>
</evidence>
<feature type="region of interest" description="Disordered" evidence="1">
    <location>
        <begin position="214"/>
        <end position="247"/>
    </location>
</feature>